<name>A0A8H3WYX6_GIGMA</name>
<comment type="caution">
    <text evidence="1">The sequence shown here is derived from an EMBL/GenBank/DDBJ whole genome shotgun (WGS) entry which is preliminary data.</text>
</comment>
<reference evidence="1 2" key="1">
    <citation type="journal article" date="2019" name="Environ. Microbiol.">
        <title>At the nexus of three kingdoms: the genome of the mycorrhizal fungus Gigaspora margarita provides insights into plant, endobacterial and fungal interactions.</title>
        <authorList>
            <person name="Venice F."/>
            <person name="Ghignone S."/>
            <person name="Salvioli di Fossalunga A."/>
            <person name="Amselem J."/>
            <person name="Novero M."/>
            <person name="Xianan X."/>
            <person name="Sedzielewska Toro K."/>
            <person name="Morin E."/>
            <person name="Lipzen A."/>
            <person name="Grigoriev I.V."/>
            <person name="Henrissat B."/>
            <person name="Martin F.M."/>
            <person name="Bonfante P."/>
        </authorList>
    </citation>
    <scope>NUCLEOTIDE SEQUENCE [LARGE SCALE GENOMIC DNA]</scope>
    <source>
        <strain evidence="1 2">BEG34</strain>
    </source>
</reference>
<proteinExistence type="predicted"/>
<gene>
    <name evidence="1" type="ORF">F8M41_013228</name>
</gene>
<organism evidence="1 2">
    <name type="scientific">Gigaspora margarita</name>
    <dbReference type="NCBI Taxonomy" id="4874"/>
    <lineage>
        <taxon>Eukaryota</taxon>
        <taxon>Fungi</taxon>
        <taxon>Fungi incertae sedis</taxon>
        <taxon>Mucoromycota</taxon>
        <taxon>Glomeromycotina</taxon>
        <taxon>Glomeromycetes</taxon>
        <taxon>Diversisporales</taxon>
        <taxon>Gigasporaceae</taxon>
        <taxon>Gigaspora</taxon>
    </lineage>
</organism>
<evidence type="ECO:0000313" key="1">
    <source>
        <dbReference type="EMBL" id="KAF0370629.1"/>
    </source>
</evidence>
<dbReference type="OrthoDB" id="2422354at2759"/>
<keyword evidence="2" id="KW-1185">Reference proteome</keyword>
<dbReference type="AlphaFoldDB" id="A0A8H3WYX6"/>
<accession>A0A8H3WYX6</accession>
<evidence type="ECO:0000313" key="2">
    <source>
        <dbReference type="Proteomes" id="UP000439903"/>
    </source>
</evidence>
<protein>
    <submittedName>
        <fullName evidence="1">Uncharacterized protein</fullName>
    </submittedName>
</protein>
<sequence length="278" mass="31624">MGRKLSTYVKELDNELSNGKTKEQAQKARDQAKRCFQQLGLSKKQANILISIRSFRRHFGERDPIKIIAQDIIKNNFSPKEINGIAYDLAFSASTTVARNSWLNLLQKELCKLGRSIPNKFLFLLKDKDGNTNIVPLNQFLSRYRITLFILRKIGADYTSRVHGDNLELDPDLNKEEDEDSNAVSLLQSNGALSFKIFFFLLALYGFSRTSAIANILDDNLELNLLINILPLFGGEIQKKHVREPTNKPSNKTVKKPVKKESDILEDLIKELSTEPKT</sequence>
<dbReference type="Proteomes" id="UP000439903">
    <property type="component" value="Unassembled WGS sequence"/>
</dbReference>
<dbReference type="EMBL" id="WTPW01002685">
    <property type="protein sequence ID" value="KAF0370629.1"/>
    <property type="molecule type" value="Genomic_DNA"/>
</dbReference>